<keyword evidence="4" id="KW-1185">Reference proteome</keyword>
<dbReference type="PANTHER" id="PTHR35394:SF5">
    <property type="entry name" value="DUF3176 DOMAIN-CONTAINING PROTEIN"/>
    <property type="match status" value="1"/>
</dbReference>
<keyword evidence="2" id="KW-0472">Membrane</keyword>
<dbReference type="GeneID" id="92088823"/>
<gene>
    <name evidence="3" type="ORF">PG994_004351</name>
</gene>
<accession>A0ABR1VQK9</accession>
<dbReference type="RefSeq" id="XP_066717927.1">
    <property type="nucleotide sequence ID" value="XM_066855760.1"/>
</dbReference>
<keyword evidence="2" id="KW-1133">Transmembrane helix</keyword>
<feature type="transmembrane region" description="Helical" evidence="2">
    <location>
        <begin position="408"/>
        <end position="430"/>
    </location>
</feature>
<dbReference type="PANTHER" id="PTHR35394">
    <property type="entry name" value="DUF3176 DOMAIN-CONTAINING PROTEIN"/>
    <property type="match status" value="1"/>
</dbReference>
<proteinExistence type="predicted"/>
<evidence type="ECO:0000256" key="2">
    <source>
        <dbReference type="SAM" id="Phobius"/>
    </source>
</evidence>
<evidence type="ECO:0000256" key="1">
    <source>
        <dbReference type="SAM" id="MobiDB-lite"/>
    </source>
</evidence>
<keyword evidence="2" id="KW-0812">Transmembrane</keyword>
<protein>
    <submittedName>
        <fullName evidence="3">Uncharacterized protein</fullName>
    </submittedName>
</protein>
<evidence type="ECO:0000313" key="3">
    <source>
        <dbReference type="EMBL" id="KAK8073452.1"/>
    </source>
</evidence>
<organism evidence="3 4">
    <name type="scientific">Apiospora phragmitis</name>
    <dbReference type="NCBI Taxonomy" id="2905665"/>
    <lineage>
        <taxon>Eukaryota</taxon>
        <taxon>Fungi</taxon>
        <taxon>Dikarya</taxon>
        <taxon>Ascomycota</taxon>
        <taxon>Pezizomycotina</taxon>
        <taxon>Sordariomycetes</taxon>
        <taxon>Xylariomycetidae</taxon>
        <taxon>Amphisphaeriales</taxon>
        <taxon>Apiosporaceae</taxon>
        <taxon>Apiospora</taxon>
    </lineage>
</organism>
<dbReference type="Proteomes" id="UP001480595">
    <property type="component" value="Unassembled WGS sequence"/>
</dbReference>
<name>A0ABR1VQK9_9PEZI</name>
<evidence type="ECO:0000313" key="4">
    <source>
        <dbReference type="Proteomes" id="UP001480595"/>
    </source>
</evidence>
<reference evidence="3 4" key="1">
    <citation type="submission" date="2023-01" db="EMBL/GenBank/DDBJ databases">
        <title>Analysis of 21 Apiospora genomes using comparative genomics revels a genus with tremendous synthesis potential of carbohydrate active enzymes and secondary metabolites.</title>
        <authorList>
            <person name="Sorensen T."/>
        </authorList>
    </citation>
    <scope>NUCLEOTIDE SEQUENCE [LARGE SCALE GENOMIC DNA]</scope>
    <source>
        <strain evidence="3 4">CBS 135458</strain>
    </source>
</reference>
<comment type="caution">
    <text evidence="3">The sequence shown here is derived from an EMBL/GenBank/DDBJ whole genome shotgun (WGS) entry which is preliminary data.</text>
</comment>
<dbReference type="EMBL" id="JAQQWL010000005">
    <property type="protein sequence ID" value="KAK8073452.1"/>
    <property type="molecule type" value="Genomic_DNA"/>
</dbReference>
<sequence length="482" mass="52637">MEPILGQSIPSTNEDKQPSWKLGGIFSRCFSKSDWWLEIGSSLLSVLCLLGMIILLGRIQNQPLSSWNSVVSPNAFISVLSIASKACLVQPVSECISQLKWSYLLQRKKAETPSITRLQEPTKSILPYVSCSIILAAVATESFAQQILSFESRPVVVNGVYSEFRISQYLDSFDDIEESLMQKAITLALYGEPQLPDLPCPGSLCQYPSFAPLGVTSDCQDVTELSRRDCTKSTHDSVQYCNVTTPGGFILPAESGASDKSEMAGTSEGNKTLYDDGNGNTTDGAVLLKLGIIQYRSNSSNLRDGMHILECMLKLCAVEYTGWNVTHGTMYNFSAVVPNTTVLQDNNVDDMVSIIESDPAFSHNRIPNISATVTGVATAVSYRMIAGPNANITRVPVLNDEVIIVVRWVWISLPATLVCASCLFLLLIIYRTNRAENLIWKSSLTPLPIVARVLPSVKGWREAALDPVLPKGAKSGDCEPSH</sequence>
<dbReference type="InterPro" id="IPR021514">
    <property type="entry name" value="DUF3176"/>
</dbReference>
<feature type="region of interest" description="Disordered" evidence="1">
    <location>
        <begin position="255"/>
        <end position="277"/>
    </location>
</feature>
<dbReference type="Pfam" id="PF11374">
    <property type="entry name" value="DUF3176"/>
    <property type="match status" value="1"/>
</dbReference>